<evidence type="ECO:0000313" key="6">
    <source>
        <dbReference type="Proteomes" id="UP000636949"/>
    </source>
</evidence>
<dbReference type="AlphaFoldDB" id="A0A8J2Z6B1"/>
<dbReference type="Pfam" id="PF00196">
    <property type="entry name" value="GerE"/>
    <property type="match status" value="1"/>
</dbReference>
<keyword evidence="2" id="KW-0238">DNA-binding</keyword>
<dbReference type="SMART" id="SM00421">
    <property type="entry name" value="HTH_LUXR"/>
    <property type="match status" value="1"/>
</dbReference>
<dbReference type="PANTHER" id="PTHR44688">
    <property type="entry name" value="DNA-BINDING TRANSCRIPTIONAL ACTIVATOR DEVR_DOSR"/>
    <property type="match status" value="1"/>
</dbReference>
<accession>A0A8J2Z6B1</accession>
<name>A0A8J2Z6B1_9GAMM</name>
<protein>
    <recommendedName>
        <fullName evidence="4">HTH luxR-type domain-containing protein</fullName>
    </recommendedName>
</protein>
<dbReference type="GO" id="GO:0006355">
    <property type="term" value="P:regulation of DNA-templated transcription"/>
    <property type="evidence" value="ECO:0007669"/>
    <property type="project" value="InterPro"/>
</dbReference>
<evidence type="ECO:0000256" key="3">
    <source>
        <dbReference type="ARBA" id="ARBA00023163"/>
    </source>
</evidence>
<sequence>MIDAKKLDANSHIIRIIPSIRKISAKFTQETNIHFSSLIINHCNGTSSDFCACPEEWVRHSYKKYDVAKIAKHRLITGINYWKRNKSQYISEAAEDARENFDMDARIDFIYRDQHQNKYYQYSFYANKKHADEAYRFYDLQRAKLLKFISYFNEKAKEIIIDGLKTENVVKFGEHLPPYDQIKRSYAHELLQENASFDLSDREFEVLILYASGCSASQIAKMLNKSINTVSTHLKIIRSKTYCNDKKSLRRYLIDHGWDGLERFFFSYIPSVD</sequence>
<dbReference type="CDD" id="cd06170">
    <property type="entry name" value="LuxR_C_like"/>
    <property type="match status" value="1"/>
</dbReference>
<keyword evidence="1" id="KW-0805">Transcription regulation</keyword>
<dbReference type="InterPro" id="IPR036388">
    <property type="entry name" value="WH-like_DNA-bd_sf"/>
</dbReference>
<dbReference type="InterPro" id="IPR000792">
    <property type="entry name" value="Tscrpt_reg_LuxR_C"/>
</dbReference>
<dbReference type="PROSITE" id="PS50043">
    <property type="entry name" value="HTH_LUXR_2"/>
    <property type="match status" value="1"/>
</dbReference>
<dbReference type="RefSeq" id="WP_117003605.1">
    <property type="nucleotide sequence ID" value="NZ_BMJS01000033.1"/>
</dbReference>
<proteinExistence type="predicted"/>
<dbReference type="Gene3D" id="1.10.10.10">
    <property type="entry name" value="Winged helix-like DNA-binding domain superfamily/Winged helix DNA-binding domain"/>
    <property type="match status" value="1"/>
</dbReference>
<evidence type="ECO:0000256" key="2">
    <source>
        <dbReference type="ARBA" id="ARBA00023125"/>
    </source>
</evidence>
<feature type="domain" description="HTH luxR-type" evidence="4">
    <location>
        <begin position="192"/>
        <end position="257"/>
    </location>
</feature>
<dbReference type="PANTHER" id="PTHR44688:SF16">
    <property type="entry name" value="DNA-BINDING TRANSCRIPTIONAL ACTIVATOR DEVR_DOSR"/>
    <property type="match status" value="1"/>
</dbReference>
<keyword evidence="3" id="KW-0804">Transcription</keyword>
<dbReference type="InterPro" id="IPR016032">
    <property type="entry name" value="Sig_transdc_resp-reg_C-effctor"/>
</dbReference>
<dbReference type="SUPFAM" id="SSF46894">
    <property type="entry name" value="C-terminal effector domain of the bipartite response regulators"/>
    <property type="match status" value="1"/>
</dbReference>
<keyword evidence="6" id="KW-1185">Reference proteome</keyword>
<dbReference type="PRINTS" id="PR00038">
    <property type="entry name" value="HTHLUXR"/>
</dbReference>
<dbReference type="EMBL" id="BMJS01000033">
    <property type="protein sequence ID" value="GGG04920.1"/>
    <property type="molecule type" value="Genomic_DNA"/>
</dbReference>
<dbReference type="Proteomes" id="UP000636949">
    <property type="component" value="Unassembled WGS sequence"/>
</dbReference>
<evidence type="ECO:0000259" key="4">
    <source>
        <dbReference type="PROSITE" id="PS50043"/>
    </source>
</evidence>
<organism evidence="5 6">
    <name type="scientific">Cysteiniphilum litorale</name>
    <dbReference type="NCBI Taxonomy" id="2056700"/>
    <lineage>
        <taxon>Bacteria</taxon>
        <taxon>Pseudomonadati</taxon>
        <taxon>Pseudomonadota</taxon>
        <taxon>Gammaproteobacteria</taxon>
        <taxon>Thiotrichales</taxon>
        <taxon>Fastidiosibacteraceae</taxon>
        <taxon>Cysteiniphilum</taxon>
    </lineage>
</organism>
<reference evidence="5" key="1">
    <citation type="journal article" date="2014" name="Int. J. Syst. Evol. Microbiol.">
        <title>Complete genome sequence of Corynebacterium casei LMG S-19264T (=DSM 44701T), isolated from a smear-ripened cheese.</title>
        <authorList>
            <consortium name="US DOE Joint Genome Institute (JGI-PGF)"/>
            <person name="Walter F."/>
            <person name="Albersmeier A."/>
            <person name="Kalinowski J."/>
            <person name="Ruckert C."/>
        </authorList>
    </citation>
    <scope>NUCLEOTIDE SEQUENCE</scope>
    <source>
        <strain evidence="5">CGMCC 1.15758</strain>
    </source>
</reference>
<comment type="caution">
    <text evidence="5">The sequence shown here is derived from an EMBL/GenBank/DDBJ whole genome shotgun (WGS) entry which is preliminary data.</text>
</comment>
<reference evidence="5" key="2">
    <citation type="submission" date="2020-09" db="EMBL/GenBank/DDBJ databases">
        <authorList>
            <person name="Sun Q."/>
            <person name="Zhou Y."/>
        </authorList>
    </citation>
    <scope>NUCLEOTIDE SEQUENCE</scope>
    <source>
        <strain evidence="5">CGMCC 1.15758</strain>
    </source>
</reference>
<dbReference type="OrthoDB" id="5623460at2"/>
<dbReference type="GO" id="GO:0003677">
    <property type="term" value="F:DNA binding"/>
    <property type="evidence" value="ECO:0007669"/>
    <property type="project" value="UniProtKB-KW"/>
</dbReference>
<evidence type="ECO:0000256" key="1">
    <source>
        <dbReference type="ARBA" id="ARBA00023015"/>
    </source>
</evidence>
<gene>
    <name evidence="5" type="ORF">GCM10010995_22930</name>
</gene>
<evidence type="ECO:0000313" key="5">
    <source>
        <dbReference type="EMBL" id="GGG04920.1"/>
    </source>
</evidence>